<evidence type="ECO:0000256" key="4">
    <source>
        <dbReference type="ARBA" id="ARBA00023163"/>
    </source>
</evidence>
<dbReference type="STRING" id="742823.HMPREF9465_01890"/>
<evidence type="ECO:0000259" key="5">
    <source>
        <dbReference type="PROSITE" id="PS50987"/>
    </source>
</evidence>
<evidence type="ECO:0000256" key="1">
    <source>
        <dbReference type="ARBA" id="ARBA00022849"/>
    </source>
</evidence>
<dbReference type="SUPFAM" id="SSF46785">
    <property type="entry name" value="Winged helix' DNA-binding domain"/>
    <property type="match status" value="1"/>
</dbReference>
<dbReference type="EMBL" id="ADMG01000041">
    <property type="protein sequence ID" value="EKB30476.1"/>
    <property type="molecule type" value="Genomic_DNA"/>
</dbReference>
<dbReference type="GO" id="GO:0003700">
    <property type="term" value="F:DNA-binding transcription factor activity"/>
    <property type="evidence" value="ECO:0007669"/>
    <property type="project" value="InterPro"/>
</dbReference>
<dbReference type="NCBIfam" id="NF033788">
    <property type="entry name" value="HTH_metalloreg"/>
    <property type="match status" value="1"/>
</dbReference>
<dbReference type="PROSITE" id="PS50987">
    <property type="entry name" value="HTH_ARSR_2"/>
    <property type="match status" value="1"/>
</dbReference>
<proteinExistence type="predicted"/>
<comment type="caution">
    <text evidence="6">The sequence shown here is derived from an EMBL/GenBank/DDBJ whole genome shotgun (WGS) entry which is preliminary data.</text>
</comment>
<dbReference type="GO" id="GO:0003677">
    <property type="term" value="F:DNA binding"/>
    <property type="evidence" value="ECO:0007669"/>
    <property type="project" value="UniProtKB-KW"/>
</dbReference>
<dbReference type="eggNOG" id="COG0640">
    <property type="taxonomic scope" value="Bacteria"/>
</dbReference>
<organism evidence="6 7">
    <name type="scientific">Sutterella wadsworthensis 2_1_59BFAA</name>
    <dbReference type="NCBI Taxonomy" id="742823"/>
    <lineage>
        <taxon>Bacteria</taxon>
        <taxon>Pseudomonadati</taxon>
        <taxon>Pseudomonadota</taxon>
        <taxon>Betaproteobacteria</taxon>
        <taxon>Burkholderiales</taxon>
        <taxon>Sutterellaceae</taxon>
        <taxon>Sutterella</taxon>
    </lineage>
</organism>
<accession>K1JJV2</accession>
<dbReference type="OrthoDB" id="9791888at2"/>
<dbReference type="RefSeq" id="WP_005436420.1">
    <property type="nucleotide sequence ID" value="NZ_JH815519.1"/>
</dbReference>
<evidence type="ECO:0000313" key="6">
    <source>
        <dbReference type="EMBL" id="EKB30476.1"/>
    </source>
</evidence>
<gene>
    <name evidence="6" type="ORF">HMPREF9465_01890</name>
</gene>
<dbReference type="PATRIC" id="fig|742823.3.peg.1883"/>
<feature type="domain" description="HTH arsR-type" evidence="5">
    <location>
        <begin position="1"/>
        <end position="95"/>
    </location>
</feature>
<dbReference type="Gene3D" id="1.10.10.10">
    <property type="entry name" value="Winged helix-like DNA-binding domain superfamily/Winged helix DNA-binding domain"/>
    <property type="match status" value="1"/>
</dbReference>
<dbReference type="InterPro" id="IPR036390">
    <property type="entry name" value="WH_DNA-bd_sf"/>
</dbReference>
<protein>
    <recommendedName>
        <fullName evidence="5">HTH arsR-type domain-containing protein</fullName>
    </recommendedName>
</protein>
<dbReference type="HOGENOM" id="CLU_097806_3_3_4"/>
<keyword evidence="4" id="KW-0804">Transcription</keyword>
<keyword evidence="1" id="KW-0059">Arsenical resistance</keyword>
<dbReference type="AlphaFoldDB" id="K1JJV2"/>
<evidence type="ECO:0000256" key="3">
    <source>
        <dbReference type="ARBA" id="ARBA00023125"/>
    </source>
</evidence>
<dbReference type="PRINTS" id="PR00778">
    <property type="entry name" value="HTHARSR"/>
</dbReference>
<evidence type="ECO:0000313" key="7">
    <source>
        <dbReference type="Proteomes" id="UP000005835"/>
    </source>
</evidence>
<reference evidence="6 7" key="1">
    <citation type="submission" date="2012-05" db="EMBL/GenBank/DDBJ databases">
        <title>The Genome Sequence of Sutterella wadsworthensis 2_1_59BFAA.</title>
        <authorList>
            <consortium name="The Broad Institute Genome Sequencing Platform"/>
            <person name="Earl A."/>
            <person name="Ward D."/>
            <person name="Feldgarden M."/>
            <person name="Gevers D."/>
            <person name="Daigneault M."/>
            <person name="Strauss J."/>
            <person name="Allen-Vercoe E."/>
            <person name="Walker B."/>
            <person name="Young S.K."/>
            <person name="Zeng Q."/>
            <person name="Gargeya S."/>
            <person name="Fitzgerald M."/>
            <person name="Haas B."/>
            <person name="Abouelleil A."/>
            <person name="Alvarado L."/>
            <person name="Arachchi H.M."/>
            <person name="Berlin A.M."/>
            <person name="Chapman S.B."/>
            <person name="Goldberg J."/>
            <person name="Griggs A."/>
            <person name="Gujja S."/>
            <person name="Hansen M."/>
            <person name="Howarth C."/>
            <person name="Imamovic A."/>
            <person name="Larimer J."/>
            <person name="McCowen C."/>
            <person name="Montmayeur A."/>
            <person name="Murphy C."/>
            <person name="Neiman D."/>
            <person name="Pearson M."/>
            <person name="Priest M."/>
            <person name="Roberts A."/>
            <person name="Saif S."/>
            <person name="Shea T."/>
            <person name="Sisk P."/>
            <person name="Sykes S."/>
            <person name="Wortman J."/>
            <person name="Nusbaum C."/>
            <person name="Birren B."/>
        </authorList>
    </citation>
    <scope>NUCLEOTIDE SEQUENCE [LARGE SCALE GENOMIC DNA]</scope>
    <source>
        <strain evidence="6 7">2_1_59BFAA</strain>
    </source>
</reference>
<keyword evidence="7" id="KW-1185">Reference proteome</keyword>
<dbReference type="SMART" id="SM00418">
    <property type="entry name" value="HTH_ARSR"/>
    <property type="match status" value="1"/>
</dbReference>
<dbReference type="PANTHER" id="PTHR33154:SF18">
    <property type="entry name" value="ARSENICAL RESISTANCE OPERON REPRESSOR"/>
    <property type="match status" value="1"/>
</dbReference>
<evidence type="ECO:0000256" key="2">
    <source>
        <dbReference type="ARBA" id="ARBA00023015"/>
    </source>
</evidence>
<dbReference type="Proteomes" id="UP000005835">
    <property type="component" value="Unassembled WGS sequence"/>
</dbReference>
<keyword evidence="3" id="KW-0238">DNA-binding</keyword>
<dbReference type="CDD" id="cd00090">
    <property type="entry name" value="HTH_ARSR"/>
    <property type="match status" value="1"/>
</dbReference>
<dbReference type="GO" id="GO:0046685">
    <property type="term" value="P:response to arsenic-containing substance"/>
    <property type="evidence" value="ECO:0007669"/>
    <property type="project" value="UniProtKB-KW"/>
</dbReference>
<dbReference type="InterPro" id="IPR036388">
    <property type="entry name" value="WH-like_DNA-bd_sf"/>
</dbReference>
<dbReference type="InterPro" id="IPR011991">
    <property type="entry name" value="ArsR-like_HTH"/>
</dbReference>
<name>K1JJV2_9BURK</name>
<dbReference type="InterPro" id="IPR051081">
    <property type="entry name" value="HTH_MetalResp_TranReg"/>
</dbReference>
<dbReference type="PANTHER" id="PTHR33154">
    <property type="entry name" value="TRANSCRIPTIONAL REGULATOR, ARSR FAMILY"/>
    <property type="match status" value="1"/>
</dbReference>
<sequence length="105" mass="11259">MSDKLLESQAAVFKALGHPSRLLMVKALAGGERCVCELRTLVGADMSTVSKHLTVLKNAGVVEADRRGNNIYYRLVLTCLSGVFTCLDADSRCPGVQRPGKCSCS</sequence>
<dbReference type="Pfam" id="PF01022">
    <property type="entry name" value="HTH_5"/>
    <property type="match status" value="1"/>
</dbReference>
<dbReference type="InterPro" id="IPR001845">
    <property type="entry name" value="HTH_ArsR_DNA-bd_dom"/>
</dbReference>
<keyword evidence="2" id="KW-0805">Transcription regulation</keyword>